<dbReference type="GO" id="GO:0008270">
    <property type="term" value="F:zinc ion binding"/>
    <property type="evidence" value="ECO:0007669"/>
    <property type="project" value="InterPro"/>
</dbReference>
<dbReference type="PROSITE" id="PS00463">
    <property type="entry name" value="ZN2_CY6_FUNGAL_1"/>
    <property type="match status" value="1"/>
</dbReference>
<feature type="domain" description="Zn(2)-C6 fungal-type" evidence="5">
    <location>
        <begin position="32"/>
        <end position="62"/>
    </location>
</feature>
<feature type="compositionally biased region" description="Acidic residues" evidence="4">
    <location>
        <begin position="135"/>
        <end position="144"/>
    </location>
</feature>
<evidence type="ECO:0000256" key="4">
    <source>
        <dbReference type="SAM" id="MobiDB-lite"/>
    </source>
</evidence>
<protein>
    <recommendedName>
        <fullName evidence="5">Zn(2)-C6 fungal-type domain-containing protein</fullName>
    </recommendedName>
</protein>
<proteinExistence type="predicted"/>
<keyword evidence="3" id="KW-0539">Nucleus</keyword>
<reference evidence="6 7" key="1">
    <citation type="submission" date="2019-04" db="EMBL/GenBank/DDBJ databases">
        <title>Fungal friends and foes A comparative genomics study of 23 Aspergillus species from section Flavi.</title>
        <authorList>
            <consortium name="DOE Joint Genome Institute"/>
            <person name="Kjaerbolling I."/>
            <person name="Vesth T.C."/>
            <person name="Frisvad J.C."/>
            <person name="Nybo J.L."/>
            <person name="Theobald S."/>
            <person name="Kildgaard S."/>
            <person name="Petersen T.I."/>
            <person name="Kuo A."/>
            <person name="Sato A."/>
            <person name="Lyhne E.K."/>
            <person name="Kogle M.E."/>
            <person name="Wiebenga A."/>
            <person name="Kun R.S."/>
            <person name="Lubbers R.J."/>
            <person name="Makela M.R."/>
            <person name="Barry K."/>
            <person name="Chovatia M."/>
            <person name="Clum A."/>
            <person name="Daum C."/>
            <person name="Haridas S."/>
            <person name="He G."/>
            <person name="LaButti K."/>
            <person name="Lipzen A."/>
            <person name="Mondo S."/>
            <person name="Pangilinan J."/>
            <person name="Riley R."/>
            <person name="Salamov A."/>
            <person name="Simmons B.A."/>
            <person name="Magnuson J.K."/>
            <person name="Henrissat B."/>
            <person name="Mortensen U.H."/>
            <person name="Larsen T.O."/>
            <person name="De vries R.P."/>
            <person name="Grigoriev I.V."/>
            <person name="Machida M."/>
            <person name="Baker S.E."/>
            <person name="Andersen M.R."/>
        </authorList>
    </citation>
    <scope>NUCLEOTIDE SEQUENCE [LARGE SCALE GENOMIC DNA]</scope>
    <source>
        <strain evidence="6 7">CBS 126849</strain>
    </source>
</reference>
<evidence type="ECO:0000256" key="1">
    <source>
        <dbReference type="ARBA" id="ARBA00023015"/>
    </source>
</evidence>
<keyword evidence="1" id="KW-0805">Transcription regulation</keyword>
<evidence type="ECO:0000259" key="5">
    <source>
        <dbReference type="PROSITE" id="PS00463"/>
    </source>
</evidence>
<keyword evidence="7" id="KW-1185">Reference proteome</keyword>
<evidence type="ECO:0000256" key="2">
    <source>
        <dbReference type="ARBA" id="ARBA00023163"/>
    </source>
</evidence>
<evidence type="ECO:0000313" key="7">
    <source>
        <dbReference type="Proteomes" id="UP000326799"/>
    </source>
</evidence>
<gene>
    <name evidence="6" type="ORF">BDV33DRAFT_173535</name>
</gene>
<dbReference type="Proteomes" id="UP000326799">
    <property type="component" value="Unassembled WGS sequence"/>
</dbReference>
<feature type="region of interest" description="Disordered" evidence="4">
    <location>
        <begin position="1"/>
        <end position="23"/>
    </location>
</feature>
<dbReference type="InterPro" id="IPR001138">
    <property type="entry name" value="Zn2Cys6_DnaBD"/>
</dbReference>
<feature type="compositionally biased region" description="Basic residues" evidence="4">
    <location>
        <begin position="1"/>
        <end position="10"/>
    </location>
</feature>
<accession>A0A5N6ERN3</accession>
<evidence type="ECO:0000313" key="6">
    <source>
        <dbReference type="EMBL" id="KAB8219543.1"/>
    </source>
</evidence>
<dbReference type="EMBL" id="ML733437">
    <property type="protein sequence ID" value="KAB8219543.1"/>
    <property type="molecule type" value="Genomic_DNA"/>
</dbReference>
<sequence length="220" mass="24787">MESTPRKPRKLNGPQGVQKSIAGHNRLTPTIACQSCHTRKKRCVYVARNCRCTNCFQEEQPCLPRGHVARAIEEEPEDLLPETSHHTFNLPLPRGIDHEVPRWAAVYSMVQEVLHFLPPEDIISDQHDDIKVPENDETNLDVEDPERSASHPSSSYIVKAQGDAEDTASAIEDEPELSLYRMSAATHWNDYAVNESFEIMATGNSNEGLDLDDIDALLRF</sequence>
<feature type="region of interest" description="Disordered" evidence="4">
    <location>
        <begin position="131"/>
        <end position="155"/>
    </location>
</feature>
<name>A0A5N6ERN3_9EURO</name>
<keyword evidence="2" id="KW-0804">Transcription</keyword>
<dbReference type="AlphaFoldDB" id="A0A5N6ERN3"/>
<dbReference type="GO" id="GO:0000981">
    <property type="term" value="F:DNA-binding transcription factor activity, RNA polymerase II-specific"/>
    <property type="evidence" value="ECO:0007669"/>
    <property type="project" value="InterPro"/>
</dbReference>
<evidence type="ECO:0000256" key="3">
    <source>
        <dbReference type="ARBA" id="ARBA00023242"/>
    </source>
</evidence>
<organism evidence="6 7">
    <name type="scientific">Aspergillus novoparasiticus</name>
    <dbReference type="NCBI Taxonomy" id="986946"/>
    <lineage>
        <taxon>Eukaryota</taxon>
        <taxon>Fungi</taxon>
        <taxon>Dikarya</taxon>
        <taxon>Ascomycota</taxon>
        <taxon>Pezizomycotina</taxon>
        <taxon>Eurotiomycetes</taxon>
        <taxon>Eurotiomycetidae</taxon>
        <taxon>Eurotiales</taxon>
        <taxon>Aspergillaceae</taxon>
        <taxon>Aspergillus</taxon>
        <taxon>Aspergillus subgen. Circumdati</taxon>
    </lineage>
</organism>